<dbReference type="PROSITE" id="PS00518">
    <property type="entry name" value="ZF_RING_1"/>
    <property type="match status" value="1"/>
</dbReference>
<dbReference type="PANTHER" id="PTHR47156">
    <property type="entry name" value="PROTEIN CBG20824"/>
    <property type="match status" value="1"/>
</dbReference>
<dbReference type="PROSITE" id="PS50089">
    <property type="entry name" value="ZF_RING_2"/>
    <property type="match status" value="1"/>
</dbReference>
<dbReference type="eggNOG" id="KOG4185">
    <property type="taxonomic scope" value="Eukaryota"/>
</dbReference>
<evidence type="ECO:0000313" key="7">
    <source>
        <dbReference type="Proteomes" id="UP000008068"/>
    </source>
</evidence>
<feature type="domain" description="RING-type" evidence="5">
    <location>
        <begin position="125"/>
        <end position="171"/>
    </location>
</feature>
<dbReference type="PANTHER" id="PTHR47156:SF10">
    <property type="entry name" value="E3 UBIQUITIN-PROTEIN LIGASE TRIM-21-RELATED"/>
    <property type="match status" value="1"/>
</dbReference>
<proteinExistence type="predicted"/>
<sequence>MARKSARRIAAGISKTVSHSQDNVHELVARQAMEIEGLKLMIEETDKVLQANRRDRVLEETKRNEWHQKHLEDLPEIAGIRVSKKIWEKEKEVIELIKQKTEAFMQKQQQEEVGKDGEPFGWQLCGICYVKFSEAQEHTPRILSCRHTYCLGCIEELAKIFMNNTVRCPSCLKVTKFTKETDIQKNFAVLEMCK</sequence>
<dbReference type="InterPro" id="IPR013083">
    <property type="entry name" value="Znf_RING/FYVE/PHD"/>
</dbReference>
<name>G0M7D2_CAEBE</name>
<keyword evidence="3" id="KW-0862">Zinc</keyword>
<evidence type="ECO:0000256" key="3">
    <source>
        <dbReference type="ARBA" id="ARBA00022833"/>
    </source>
</evidence>
<dbReference type="InterPro" id="IPR001841">
    <property type="entry name" value="Znf_RING"/>
</dbReference>
<dbReference type="Gene3D" id="3.30.40.10">
    <property type="entry name" value="Zinc/RING finger domain, C3HC4 (zinc finger)"/>
    <property type="match status" value="1"/>
</dbReference>
<dbReference type="SMART" id="SM00184">
    <property type="entry name" value="RING"/>
    <property type="match status" value="1"/>
</dbReference>
<evidence type="ECO:0000313" key="6">
    <source>
        <dbReference type="EMBL" id="EGT30635.1"/>
    </source>
</evidence>
<dbReference type="Proteomes" id="UP000008068">
    <property type="component" value="Unassembled WGS sequence"/>
</dbReference>
<evidence type="ECO:0000256" key="2">
    <source>
        <dbReference type="ARBA" id="ARBA00022771"/>
    </source>
</evidence>
<gene>
    <name evidence="6" type="ORF">CAEBREN_01713</name>
</gene>
<dbReference type="InterPro" id="IPR052667">
    <property type="entry name" value="E3_ubiquitin-ligase_RING"/>
</dbReference>
<dbReference type="OrthoDB" id="5877713at2759"/>
<keyword evidence="7" id="KW-1185">Reference proteome</keyword>
<dbReference type="HOGENOM" id="CLU_093265_0_0_1"/>
<dbReference type="AlphaFoldDB" id="G0M7D2"/>
<accession>G0M7D2</accession>
<organism evidence="7">
    <name type="scientific">Caenorhabditis brenneri</name>
    <name type="common">Nematode worm</name>
    <dbReference type="NCBI Taxonomy" id="135651"/>
    <lineage>
        <taxon>Eukaryota</taxon>
        <taxon>Metazoa</taxon>
        <taxon>Ecdysozoa</taxon>
        <taxon>Nematoda</taxon>
        <taxon>Chromadorea</taxon>
        <taxon>Rhabditida</taxon>
        <taxon>Rhabditina</taxon>
        <taxon>Rhabditomorpha</taxon>
        <taxon>Rhabditoidea</taxon>
        <taxon>Rhabditidae</taxon>
        <taxon>Peloderinae</taxon>
        <taxon>Caenorhabditis</taxon>
    </lineage>
</organism>
<keyword evidence="1" id="KW-0479">Metal-binding</keyword>
<reference evidence="7" key="1">
    <citation type="submission" date="2011-07" db="EMBL/GenBank/DDBJ databases">
        <authorList>
            <consortium name="Caenorhabditis brenneri Sequencing and Analysis Consortium"/>
            <person name="Wilson R.K."/>
        </authorList>
    </citation>
    <scope>NUCLEOTIDE SEQUENCE [LARGE SCALE GENOMIC DNA]</scope>
    <source>
        <strain evidence="7">PB2801</strain>
    </source>
</reference>
<dbReference type="InterPro" id="IPR017907">
    <property type="entry name" value="Znf_RING_CS"/>
</dbReference>
<evidence type="ECO:0000256" key="4">
    <source>
        <dbReference type="PROSITE-ProRule" id="PRU00175"/>
    </source>
</evidence>
<dbReference type="InterPro" id="IPR027370">
    <property type="entry name" value="Znf-RING_euk"/>
</dbReference>
<protein>
    <recommendedName>
        <fullName evidence="5">RING-type domain-containing protein</fullName>
    </recommendedName>
</protein>
<dbReference type="Pfam" id="PF13445">
    <property type="entry name" value="zf-RING_UBOX"/>
    <property type="match status" value="1"/>
</dbReference>
<evidence type="ECO:0000259" key="5">
    <source>
        <dbReference type="PROSITE" id="PS50089"/>
    </source>
</evidence>
<dbReference type="InParanoid" id="G0M7D2"/>
<dbReference type="STRING" id="135651.G0M7D2"/>
<evidence type="ECO:0000256" key="1">
    <source>
        <dbReference type="ARBA" id="ARBA00022723"/>
    </source>
</evidence>
<dbReference type="SUPFAM" id="SSF57850">
    <property type="entry name" value="RING/U-box"/>
    <property type="match status" value="1"/>
</dbReference>
<dbReference type="GO" id="GO:0008270">
    <property type="term" value="F:zinc ion binding"/>
    <property type="evidence" value="ECO:0007669"/>
    <property type="project" value="UniProtKB-KW"/>
</dbReference>
<keyword evidence="2 4" id="KW-0863">Zinc-finger</keyword>
<dbReference type="EMBL" id="GL379786">
    <property type="protein sequence ID" value="EGT30635.1"/>
    <property type="molecule type" value="Genomic_DNA"/>
</dbReference>